<organism evidence="1">
    <name type="scientific">bioreactor metagenome</name>
    <dbReference type="NCBI Taxonomy" id="1076179"/>
    <lineage>
        <taxon>unclassified sequences</taxon>
        <taxon>metagenomes</taxon>
        <taxon>ecological metagenomes</taxon>
    </lineage>
</organism>
<reference evidence="1" key="1">
    <citation type="submission" date="2019-08" db="EMBL/GenBank/DDBJ databases">
        <authorList>
            <person name="Kucharzyk K."/>
            <person name="Murdoch R.W."/>
            <person name="Higgins S."/>
            <person name="Loffler F."/>
        </authorList>
    </citation>
    <scope>NUCLEOTIDE SEQUENCE</scope>
</reference>
<sequence>MFNIDFTKLVNNLLPWFLRGPRLRAWLMSLIAPVISLHAAFVTYRSSTIFSVGTTGMVLSLESMLNDVFNADALYPRIYISDSGRKDKLYLFNAAEGRTTRLHNQGESFPHIYLTNVSEPSGFDFTVWVPAALSFDYSRMYSLVAKHKAAGFQFQIKTF</sequence>
<gene>
    <name evidence="1" type="ORF">SDC9_33567</name>
</gene>
<dbReference type="AlphaFoldDB" id="A0A644V889"/>
<accession>A0A644V889</accession>
<dbReference type="EMBL" id="VSSQ01000241">
    <property type="protein sequence ID" value="MPL87566.1"/>
    <property type="molecule type" value="Genomic_DNA"/>
</dbReference>
<comment type="caution">
    <text evidence="1">The sequence shown here is derived from an EMBL/GenBank/DDBJ whole genome shotgun (WGS) entry which is preliminary data.</text>
</comment>
<protein>
    <submittedName>
        <fullName evidence="1">Uncharacterized protein</fullName>
    </submittedName>
</protein>
<proteinExistence type="predicted"/>
<name>A0A644V889_9ZZZZ</name>
<evidence type="ECO:0000313" key="1">
    <source>
        <dbReference type="EMBL" id="MPL87566.1"/>
    </source>
</evidence>